<dbReference type="GO" id="GO:0008270">
    <property type="term" value="F:zinc ion binding"/>
    <property type="evidence" value="ECO:0007669"/>
    <property type="project" value="InterPro"/>
</dbReference>
<evidence type="ECO:0000259" key="2">
    <source>
        <dbReference type="PROSITE" id="PS52035"/>
    </source>
</evidence>
<dbReference type="Pfam" id="PF00246">
    <property type="entry name" value="Peptidase_M14"/>
    <property type="match status" value="1"/>
</dbReference>
<accession>A0A2G1VUT9</accession>
<evidence type="ECO:0000313" key="3">
    <source>
        <dbReference type="EMBL" id="PHQ30219.1"/>
    </source>
</evidence>
<name>A0A2G1VUT9_9FLAO</name>
<dbReference type="EMBL" id="NQXA01000002">
    <property type="protein sequence ID" value="PHQ30219.1"/>
    <property type="molecule type" value="Genomic_DNA"/>
</dbReference>
<protein>
    <submittedName>
        <fullName evidence="3">Peptidase M14</fullName>
    </submittedName>
</protein>
<comment type="caution">
    <text evidence="3">The sequence shown here is derived from an EMBL/GenBank/DDBJ whole genome shotgun (WGS) entry which is preliminary data.</text>
</comment>
<dbReference type="RefSeq" id="WP_099645053.1">
    <property type="nucleotide sequence ID" value="NZ_KZ319288.1"/>
</dbReference>
<evidence type="ECO:0000313" key="4">
    <source>
        <dbReference type="Proteomes" id="UP000229433"/>
    </source>
</evidence>
<dbReference type="Proteomes" id="UP000229433">
    <property type="component" value="Unassembled WGS sequence"/>
</dbReference>
<comment type="caution">
    <text evidence="1">Lacks conserved residue(s) required for the propagation of feature annotation.</text>
</comment>
<gene>
    <name evidence="3" type="ORF">CJ305_04450</name>
</gene>
<dbReference type="SMART" id="SM00631">
    <property type="entry name" value="Zn_pept"/>
    <property type="match status" value="1"/>
</dbReference>
<dbReference type="Gene3D" id="3.40.630.10">
    <property type="entry name" value="Zn peptidases"/>
    <property type="match status" value="1"/>
</dbReference>
<dbReference type="GO" id="GO:0006508">
    <property type="term" value="P:proteolysis"/>
    <property type="evidence" value="ECO:0007669"/>
    <property type="project" value="InterPro"/>
</dbReference>
<dbReference type="InterPro" id="IPR000834">
    <property type="entry name" value="Peptidase_M14"/>
</dbReference>
<keyword evidence="4" id="KW-1185">Reference proteome</keyword>
<sequence length="387" mass="44197">MDYSALKDWHQSHKEPALFGRYINHSAITPLIKNLPDDFRVEHLGKSVKKRSIEAVSWGNGLTKVLAWSQMHGNESTTTKALFDLFNWLDQNKEDEVVKQLQNGLTLKVVPMLNPDGAEVYTRSNANQIDLNRDAQDRSQPESRILHTLYSKFKPDLCLNLHGQRTIFGVGDPAKSATVSFLSPSQDELRTVTQSRKKGMAVIARLAQMLEEFIPGQIGRYDDGFNLNCVGDTLQQLNIPTILFEAGHFHEDYDREKTRAFMFLSLLGVLESVALQDWEENINYKPYFSIPENKKCFYDVIFRNLNHPNKGHFDLAIQYEEQLRNSRIQFVPKIAQVSDLKDFFGHKEYDCKGAQVAFSSDFELKEGVILEELQVKGALSTTFSLKS</sequence>
<feature type="domain" description="Peptidase M14" evidence="2">
    <location>
        <begin position="15"/>
        <end position="273"/>
    </location>
</feature>
<reference evidence="3 4" key="1">
    <citation type="submission" date="2017-08" db="EMBL/GenBank/DDBJ databases">
        <title>The whole genome shortgun sequences of strain Leeuwenhoekiella nanhaiensis G18 from the South China Sea.</title>
        <authorList>
            <person name="Liu Q."/>
        </authorList>
    </citation>
    <scope>NUCLEOTIDE SEQUENCE [LARGE SCALE GENOMIC DNA]</scope>
    <source>
        <strain evidence="3 4">G18</strain>
    </source>
</reference>
<dbReference type="PROSITE" id="PS52035">
    <property type="entry name" value="PEPTIDASE_M14"/>
    <property type="match status" value="1"/>
</dbReference>
<evidence type="ECO:0000256" key="1">
    <source>
        <dbReference type="PROSITE-ProRule" id="PRU01379"/>
    </source>
</evidence>
<dbReference type="SUPFAM" id="SSF53187">
    <property type="entry name" value="Zn-dependent exopeptidases"/>
    <property type="match status" value="1"/>
</dbReference>
<organism evidence="3 4">
    <name type="scientific">Leeuwenhoekiella nanhaiensis</name>
    <dbReference type="NCBI Taxonomy" id="1655491"/>
    <lineage>
        <taxon>Bacteria</taxon>
        <taxon>Pseudomonadati</taxon>
        <taxon>Bacteroidota</taxon>
        <taxon>Flavobacteriia</taxon>
        <taxon>Flavobacteriales</taxon>
        <taxon>Flavobacteriaceae</taxon>
        <taxon>Leeuwenhoekiella</taxon>
    </lineage>
</organism>
<comment type="similarity">
    <text evidence="1">Belongs to the peptidase M14 family.</text>
</comment>
<dbReference type="GO" id="GO:0004181">
    <property type="term" value="F:metallocarboxypeptidase activity"/>
    <property type="evidence" value="ECO:0007669"/>
    <property type="project" value="InterPro"/>
</dbReference>
<dbReference type="OrthoDB" id="1119199at2"/>
<dbReference type="AlphaFoldDB" id="A0A2G1VUT9"/>
<proteinExistence type="inferred from homology"/>